<reference evidence="1 2" key="1">
    <citation type="journal article" date="2018" name="Sci. Rep.">
        <title>Genomic signatures of local adaptation to the degree of environmental predictability in rotifers.</title>
        <authorList>
            <person name="Franch-Gras L."/>
            <person name="Hahn C."/>
            <person name="Garcia-Roger E.M."/>
            <person name="Carmona M.J."/>
            <person name="Serra M."/>
            <person name="Gomez A."/>
        </authorList>
    </citation>
    <scope>NUCLEOTIDE SEQUENCE [LARGE SCALE GENOMIC DNA]</scope>
    <source>
        <strain evidence="1">HYR1</strain>
    </source>
</reference>
<organism evidence="1 2">
    <name type="scientific">Brachionus plicatilis</name>
    <name type="common">Marine rotifer</name>
    <name type="synonym">Brachionus muelleri</name>
    <dbReference type="NCBI Taxonomy" id="10195"/>
    <lineage>
        <taxon>Eukaryota</taxon>
        <taxon>Metazoa</taxon>
        <taxon>Spiralia</taxon>
        <taxon>Gnathifera</taxon>
        <taxon>Rotifera</taxon>
        <taxon>Eurotatoria</taxon>
        <taxon>Monogononta</taxon>
        <taxon>Pseudotrocha</taxon>
        <taxon>Ploima</taxon>
        <taxon>Brachionidae</taxon>
        <taxon>Brachionus</taxon>
    </lineage>
</organism>
<name>A0A3M7QD05_BRAPC</name>
<gene>
    <name evidence="1" type="ORF">BpHYR1_053919</name>
</gene>
<comment type="caution">
    <text evidence="1">The sequence shown here is derived from an EMBL/GenBank/DDBJ whole genome shotgun (WGS) entry which is preliminary data.</text>
</comment>
<proteinExistence type="predicted"/>
<evidence type="ECO:0000313" key="2">
    <source>
        <dbReference type="Proteomes" id="UP000276133"/>
    </source>
</evidence>
<sequence>MQGSRSAEICWKEWTSLFTWEGWCKAKAPTPRRRERVKLLIFSTVKRSKILFRISKRILRIKSNECQINQRIKNHLDI</sequence>
<evidence type="ECO:0000313" key="1">
    <source>
        <dbReference type="EMBL" id="RNA08835.1"/>
    </source>
</evidence>
<dbReference type="EMBL" id="REGN01006614">
    <property type="protein sequence ID" value="RNA08835.1"/>
    <property type="molecule type" value="Genomic_DNA"/>
</dbReference>
<protein>
    <submittedName>
        <fullName evidence="1">Uncharacterized protein</fullName>
    </submittedName>
</protein>
<accession>A0A3M7QD05</accession>
<keyword evidence="2" id="KW-1185">Reference proteome</keyword>
<dbReference type="Proteomes" id="UP000276133">
    <property type="component" value="Unassembled WGS sequence"/>
</dbReference>
<dbReference type="AlphaFoldDB" id="A0A3M7QD05"/>